<dbReference type="EMBL" id="GGEC01055811">
    <property type="protein sequence ID" value="MBX36295.1"/>
    <property type="molecule type" value="Transcribed_RNA"/>
</dbReference>
<sequence length="18" mass="2238">MTMYENIKLIIWKSILIK</sequence>
<protein>
    <submittedName>
        <fullName evidence="1">Uncharacterized protein</fullName>
    </submittedName>
</protein>
<proteinExistence type="predicted"/>
<evidence type="ECO:0000313" key="1">
    <source>
        <dbReference type="EMBL" id="MBX36295.1"/>
    </source>
</evidence>
<organism evidence="1">
    <name type="scientific">Rhizophora mucronata</name>
    <name type="common">Asiatic mangrove</name>
    <dbReference type="NCBI Taxonomy" id="61149"/>
    <lineage>
        <taxon>Eukaryota</taxon>
        <taxon>Viridiplantae</taxon>
        <taxon>Streptophyta</taxon>
        <taxon>Embryophyta</taxon>
        <taxon>Tracheophyta</taxon>
        <taxon>Spermatophyta</taxon>
        <taxon>Magnoliopsida</taxon>
        <taxon>eudicotyledons</taxon>
        <taxon>Gunneridae</taxon>
        <taxon>Pentapetalae</taxon>
        <taxon>rosids</taxon>
        <taxon>fabids</taxon>
        <taxon>Malpighiales</taxon>
        <taxon>Rhizophoraceae</taxon>
        <taxon>Rhizophora</taxon>
    </lineage>
</organism>
<name>A0A2P2N1D7_RHIMU</name>
<accession>A0A2P2N1D7</accession>
<dbReference type="AlphaFoldDB" id="A0A2P2N1D7"/>
<reference evidence="1" key="1">
    <citation type="submission" date="2018-02" db="EMBL/GenBank/DDBJ databases">
        <title>Rhizophora mucronata_Transcriptome.</title>
        <authorList>
            <person name="Meera S.P."/>
            <person name="Sreeshan A."/>
            <person name="Augustine A."/>
        </authorList>
    </citation>
    <scope>NUCLEOTIDE SEQUENCE</scope>
    <source>
        <tissue evidence="1">Leaf</tissue>
    </source>
</reference>